<evidence type="ECO:0000313" key="1">
    <source>
        <dbReference type="EMBL" id="GAI44130.1"/>
    </source>
</evidence>
<accession>X1PZ56</accession>
<dbReference type="EMBL" id="BARV01030688">
    <property type="protein sequence ID" value="GAI44130.1"/>
    <property type="molecule type" value="Genomic_DNA"/>
</dbReference>
<name>X1PZ56_9ZZZZ</name>
<comment type="caution">
    <text evidence="1">The sequence shown here is derived from an EMBL/GenBank/DDBJ whole genome shotgun (WGS) entry which is preliminary data.</text>
</comment>
<organism evidence="1">
    <name type="scientific">marine sediment metagenome</name>
    <dbReference type="NCBI Taxonomy" id="412755"/>
    <lineage>
        <taxon>unclassified sequences</taxon>
        <taxon>metagenomes</taxon>
        <taxon>ecological metagenomes</taxon>
    </lineage>
</organism>
<protein>
    <submittedName>
        <fullName evidence="1">Uncharacterized protein</fullName>
    </submittedName>
</protein>
<reference evidence="1" key="1">
    <citation type="journal article" date="2014" name="Front. Microbiol.">
        <title>High frequency of phylogenetically diverse reductive dehalogenase-homologous genes in deep subseafloor sedimentary metagenomes.</title>
        <authorList>
            <person name="Kawai M."/>
            <person name="Futagami T."/>
            <person name="Toyoda A."/>
            <person name="Takaki Y."/>
            <person name="Nishi S."/>
            <person name="Hori S."/>
            <person name="Arai W."/>
            <person name="Tsubouchi T."/>
            <person name="Morono Y."/>
            <person name="Uchiyama I."/>
            <person name="Ito T."/>
            <person name="Fujiyama A."/>
            <person name="Inagaki F."/>
            <person name="Takami H."/>
        </authorList>
    </citation>
    <scope>NUCLEOTIDE SEQUENCE</scope>
    <source>
        <strain evidence="1">Expedition CK06-06</strain>
    </source>
</reference>
<proteinExistence type="predicted"/>
<dbReference type="AlphaFoldDB" id="X1PZ56"/>
<sequence>MRQGVSWFVLLVILIDNKAKAYISLEEKPPPVARQSMLARGRGGHTAIEVAGDIGISSDFKTIGKVPVLQVQECPVIKFEIWHKTPGVLES</sequence>
<gene>
    <name evidence="1" type="ORF">S06H3_48703</name>
</gene>